<evidence type="ECO:0000313" key="2">
    <source>
        <dbReference type="EMBL" id="MCE4558067.1"/>
    </source>
</evidence>
<dbReference type="RefSeq" id="WP_233375471.1">
    <property type="nucleotide sequence ID" value="NZ_JAJTWU010000016.1"/>
</dbReference>
<comment type="caution">
    <text evidence="2">The sequence shown here is derived from an EMBL/GenBank/DDBJ whole genome shotgun (WGS) entry which is preliminary data.</text>
</comment>
<evidence type="ECO:0000256" key="1">
    <source>
        <dbReference type="SAM" id="SignalP"/>
    </source>
</evidence>
<protein>
    <recommendedName>
        <fullName evidence="4">PrcB C-terminal domain-containing protein</fullName>
    </recommendedName>
</protein>
<evidence type="ECO:0000313" key="3">
    <source>
        <dbReference type="Proteomes" id="UP001200741"/>
    </source>
</evidence>
<gene>
    <name evidence="2" type="ORF">LXT13_27140</name>
</gene>
<proteinExistence type="predicted"/>
<name>A0ABS8Y1F9_9BURK</name>
<reference evidence="2 3" key="1">
    <citation type="submission" date="2021-12" db="EMBL/GenBank/DDBJ databases">
        <title>Genome seq of P8.</title>
        <authorList>
            <person name="Seo T."/>
        </authorList>
    </citation>
    <scope>NUCLEOTIDE SEQUENCE [LARGE SCALE GENOMIC DNA]</scope>
    <source>
        <strain evidence="2 3">P8</strain>
    </source>
</reference>
<organism evidence="2 3">
    <name type="scientific">Pelomonas cellulosilytica</name>
    <dbReference type="NCBI Taxonomy" id="2906762"/>
    <lineage>
        <taxon>Bacteria</taxon>
        <taxon>Pseudomonadati</taxon>
        <taxon>Pseudomonadota</taxon>
        <taxon>Betaproteobacteria</taxon>
        <taxon>Burkholderiales</taxon>
        <taxon>Sphaerotilaceae</taxon>
        <taxon>Roseateles</taxon>
    </lineage>
</organism>
<feature type="signal peptide" evidence="1">
    <location>
        <begin position="1"/>
        <end position="19"/>
    </location>
</feature>
<keyword evidence="1" id="KW-0732">Signal</keyword>
<dbReference type="EMBL" id="JAJTWU010000016">
    <property type="protein sequence ID" value="MCE4558067.1"/>
    <property type="molecule type" value="Genomic_DNA"/>
</dbReference>
<evidence type="ECO:0008006" key="4">
    <source>
        <dbReference type="Google" id="ProtNLM"/>
    </source>
</evidence>
<feature type="chain" id="PRO_5045837687" description="PrcB C-terminal domain-containing protein" evidence="1">
    <location>
        <begin position="20"/>
        <end position="156"/>
    </location>
</feature>
<accession>A0ABS8Y1F9</accession>
<keyword evidence="3" id="KW-1185">Reference proteome</keyword>
<sequence>MNKWIISPCLLLSLVTLSAATPEDRQLSIESVRIGLSPAVRSERSPQLLVARTNAEWLAAWSVPAIDQHGQAAFLGAVPTVDFEKSMVVGVVLPTHSSGCARVTIEQVVVSNGQVLVKYLDHKAKRGEICTSSFATPFHFVKVEKVSLPVVFDNDQ</sequence>
<dbReference type="Proteomes" id="UP001200741">
    <property type="component" value="Unassembled WGS sequence"/>
</dbReference>